<dbReference type="Gene3D" id="3.40.430.10">
    <property type="entry name" value="Dihydrofolate Reductase, subunit A"/>
    <property type="match status" value="1"/>
</dbReference>
<reference evidence="7" key="2">
    <citation type="submission" date="2016-02" db="EMBL/GenBank/DDBJ databases">
        <title>Draft genome sequence of five rapidly growing Mycobacterium species.</title>
        <authorList>
            <person name="Katahira K."/>
            <person name="Gotou Y."/>
            <person name="Iida K."/>
            <person name="Ogura Y."/>
            <person name="Hayashi T."/>
        </authorList>
    </citation>
    <scope>NUCLEOTIDE SEQUENCE [LARGE SCALE GENOMIC DNA]</scope>
    <source>
        <strain evidence="7">JCM6362</strain>
    </source>
</reference>
<gene>
    <name evidence="6" type="ORF">RMCT_0665</name>
</gene>
<evidence type="ECO:0000256" key="3">
    <source>
        <dbReference type="ARBA" id="ARBA00023002"/>
    </source>
</evidence>
<dbReference type="GO" id="GO:0009231">
    <property type="term" value="P:riboflavin biosynthetic process"/>
    <property type="evidence" value="ECO:0007669"/>
    <property type="project" value="InterPro"/>
</dbReference>
<dbReference type="Proteomes" id="UP000069654">
    <property type="component" value="Unassembled WGS sequence"/>
</dbReference>
<comment type="pathway">
    <text evidence="1">Cofactor biosynthesis; riboflavin biosynthesis.</text>
</comment>
<dbReference type="AlphaFoldDB" id="A0A100XBX0"/>
<dbReference type="NCBIfam" id="NF010665">
    <property type="entry name" value="PRK14059.1-4"/>
    <property type="match status" value="1"/>
</dbReference>
<name>A0A100XBX0_MYCTH</name>
<comment type="caution">
    <text evidence="6">The sequence shown here is derived from an EMBL/GenBank/DDBJ whole genome shotgun (WGS) entry which is preliminary data.</text>
</comment>
<proteinExistence type="predicted"/>
<evidence type="ECO:0000256" key="2">
    <source>
        <dbReference type="ARBA" id="ARBA00022857"/>
    </source>
</evidence>
<dbReference type="Pfam" id="PF01872">
    <property type="entry name" value="RibD_C"/>
    <property type="match status" value="1"/>
</dbReference>
<evidence type="ECO:0000313" key="6">
    <source>
        <dbReference type="EMBL" id="GAT13694.1"/>
    </source>
</evidence>
<evidence type="ECO:0000256" key="4">
    <source>
        <dbReference type="SAM" id="MobiDB-lite"/>
    </source>
</evidence>
<dbReference type="PANTHER" id="PTHR38011:SF7">
    <property type="entry name" value="2,5-DIAMINO-6-RIBOSYLAMINO-4(3H)-PYRIMIDINONE 5'-PHOSPHATE REDUCTASE"/>
    <property type="match status" value="1"/>
</dbReference>
<dbReference type="InterPro" id="IPR050765">
    <property type="entry name" value="Riboflavin_Biosynth_HTPR"/>
</dbReference>
<accession>A0A100XBX0</accession>
<dbReference type="NCBIfam" id="NF010664">
    <property type="entry name" value="PRK14059.1-2"/>
    <property type="match status" value="1"/>
</dbReference>
<keyword evidence="2" id="KW-0521">NADP</keyword>
<dbReference type="InterPro" id="IPR024072">
    <property type="entry name" value="DHFR-like_dom_sf"/>
</dbReference>
<dbReference type="GO" id="GO:0008703">
    <property type="term" value="F:5-amino-6-(5-phosphoribosylamino)uracil reductase activity"/>
    <property type="evidence" value="ECO:0007669"/>
    <property type="project" value="InterPro"/>
</dbReference>
<organism evidence="6 7">
    <name type="scientific">Mycolicibacterium thermoresistibile</name>
    <name type="common">Mycobacterium thermoresistibile</name>
    <dbReference type="NCBI Taxonomy" id="1797"/>
    <lineage>
        <taxon>Bacteria</taxon>
        <taxon>Bacillati</taxon>
        <taxon>Actinomycetota</taxon>
        <taxon>Actinomycetes</taxon>
        <taxon>Mycobacteriales</taxon>
        <taxon>Mycobacteriaceae</taxon>
        <taxon>Mycolicibacterium</taxon>
    </lineage>
</organism>
<dbReference type="InterPro" id="IPR002734">
    <property type="entry name" value="RibDG_C"/>
</dbReference>
<dbReference type="STRING" id="1797.RMCT_0665"/>
<feature type="domain" description="Bacterial bifunctional deaminase-reductase C-terminal" evidence="5">
    <location>
        <begin position="38"/>
        <end position="249"/>
    </location>
</feature>
<evidence type="ECO:0000259" key="5">
    <source>
        <dbReference type="Pfam" id="PF01872"/>
    </source>
</evidence>
<dbReference type="EMBL" id="BCTB01000004">
    <property type="protein sequence ID" value="GAT13694.1"/>
    <property type="molecule type" value="Genomic_DNA"/>
</dbReference>
<feature type="compositionally biased region" description="Low complexity" evidence="4">
    <location>
        <begin position="93"/>
        <end position="110"/>
    </location>
</feature>
<sequence>MGPVGAALSVADADRLTAFYSYPESYPDTAPGDPRGCWVRANMITSLDGTATADGRSGGLGGAGDRALFALLRAAADVILVGAATVRTENYSGAQPTAAQRQARTSRGQAEVPPIAVVTRSGDLDPGSRLFTRTTVPPLIFTAASGAATVRRRLGSAAEVLDASGANPDSVDPAVVLRILSERGLWRVLAEGGPTLLSQMLAAGLLDELCLTVAPVLVGGTGPRIVDGPHRVHQRMRRTHVLADDDGYLYTRYVKGD</sequence>
<reference evidence="6 7" key="1">
    <citation type="journal article" date="2016" name="Genome Announc.">
        <title>Draft Genome Sequences of Five Rapidly Growing Mycobacterium Species, M. thermoresistibile, M. fortuitum subsp. acetamidolyticum, M. canariasense, M. brisbanense, and M. novocastrense.</title>
        <authorList>
            <person name="Katahira K."/>
            <person name="Ogura Y."/>
            <person name="Gotoh Y."/>
            <person name="Hayashi T."/>
        </authorList>
    </citation>
    <scope>NUCLEOTIDE SEQUENCE [LARGE SCALE GENOMIC DNA]</scope>
    <source>
        <strain evidence="6 7">JCM6362</strain>
    </source>
</reference>
<dbReference type="SUPFAM" id="SSF53597">
    <property type="entry name" value="Dihydrofolate reductase-like"/>
    <property type="match status" value="1"/>
</dbReference>
<dbReference type="OMA" id="DADMRIF"/>
<dbReference type="PANTHER" id="PTHR38011">
    <property type="entry name" value="DIHYDROFOLATE REDUCTASE FAMILY PROTEIN (AFU_ORTHOLOGUE AFUA_8G06820)"/>
    <property type="match status" value="1"/>
</dbReference>
<keyword evidence="3" id="KW-0560">Oxidoreductase</keyword>
<feature type="region of interest" description="Disordered" evidence="4">
    <location>
        <begin position="92"/>
        <end position="111"/>
    </location>
</feature>
<dbReference type="NCBIfam" id="NF010663">
    <property type="entry name" value="PRK14059.1-1"/>
    <property type="match status" value="1"/>
</dbReference>
<evidence type="ECO:0000256" key="1">
    <source>
        <dbReference type="ARBA" id="ARBA00005104"/>
    </source>
</evidence>
<protein>
    <submittedName>
        <fullName evidence="6">Pyrimidine reductase</fullName>
    </submittedName>
</protein>
<evidence type="ECO:0000313" key="7">
    <source>
        <dbReference type="Proteomes" id="UP000069654"/>
    </source>
</evidence>